<gene>
    <name evidence="5" type="ORF">ACFPQB_06590</name>
</gene>
<accession>A0ABW0ZJB4</accession>
<dbReference type="EMBL" id="JBHSNS010000002">
    <property type="protein sequence ID" value="MFC5728580.1"/>
    <property type="molecule type" value="Genomic_DNA"/>
</dbReference>
<keyword evidence="3 5" id="KW-0067">ATP-binding</keyword>
<dbReference type="InterPro" id="IPR003593">
    <property type="entry name" value="AAA+_ATPase"/>
</dbReference>
<feature type="domain" description="ABC transporter" evidence="4">
    <location>
        <begin position="12"/>
        <end position="238"/>
    </location>
</feature>
<evidence type="ECO:0000313" key="6">
    <source>
        <dbReference type="Proteomes" id="UP001596072"/>
    </source>
</evidence>
<protein>
    <submittedName>
        <fullName evidence="5">ABC transporter ATP-binding protein</fullName>
    </submittedName>
</protein>
<dbReference type="PANTHER" id="PTHR24220">
    <property type="entry name" value="IMPORT ATP-BINDING PROTEIN"/>
    <property type="match status" value="1"/>
</dbReference>
<keyword evidence="2" id="KW-0547">Nucleotide-binding</keyword>
<evidence type="ECO:0000256" key="2">
    <source>
        <dbReference type="ARBA" id="ARBA00022741"/>
    </source>
</evidence>
<dbReference type="GO" id="GO:0005524">
    <property type="term" value="F:ATP binding"/>
    <property type="evidence" value="ECO:0007669"/>
    <property type="project" value="UniProtKB-KW"/>
</dbReference>
<dbReference type="Pfam" id="PF00005">
    <property type="entry name" value="ABC_tran"/>
    <property type="match status" value="1"/>
</dbReference>
<dbReference type="Proteomes" id="UP001596072">
    <property type="component" value="Unassembled WGS sequence"/>
</dbReference>
<reference evidence="6" key="1">
    <citation type="journal article" date="2019" name="Int. J. Syst. Evol. Microbiol.">
        <title>The Global Catalogue of Microorganisms (GCM) 10K type strain sequencing project: providing services to taxonomists for standard genome sequencing and annotation.</title>
        <authorList>
            <consortium name="The Broad Institute Genomics Platform"/>
            <consortium name="The Broad Institute Genome Sequencing Center for Infectious Disease"/>
            <person name="Wu L."/>
            <person name="Ma J."/>
        </authorList>
    </citation>
    <scope>NUCLEOTIDE SEQUENCE [LARGE SCALE GENOMIC DNA]</scope>
    <source>
        <strain evidence="6">YIM 94188</strain>
    </source>
</reference>
<dbReference type="SUPFAM" id="SSF52540">
    <property type="entry name" value="P-loop containing nucleoside triphosphate hydrolases"/>
    <property type="match status" value="1"/>
</dbReference>
<dbReference type="InterPro" id="IPR003439">
    <property type="entry name" value="ABC_transporter-like_ATP-bd"/>
</dbReference>
<evidence type="ECO:0000256" key="3">
    <source>
        <dbReference type="ARBA" id="ARBA00022840"/>
    </source>
</evidence>
<sequence length="238" mass="25377">MTPATDPSPPVLELTGISRTYGAGPTALTVLRDVELTVREGEYVAVVGPSGSGKSTLLNLMGALDRASDGSVRLAGHDLASYSDAGLSRLRATYLGFVFQQFFLLDRQTALENVADGLLYQGVRRAERRRRAAAALERVGLAHRLDHVPSRMSGGECQRTAIARAVVHAPRVLLADEPTGNLDSASGAAVLELFDELHATGATIILVTHDPGIAERAPRMITLRDGRIVDDLCREVAA</sequence>
<evidence type="ECO:0000256" key="1">
    <source>
        <dbReference type="ARBA" id="ARBA00022448"/>
    </source>
</evidence>
<comment type="caution">
    <text evidence="5">The sequence shown here is derived from an EMBL/GenBank/DDBJ whole genome shotgun (WGS) entry which is preliminary data.</text>
</comment>
<dbReference type="SMART" id="SM00382">
    <property type="entry name" value="AAA"/>
    <property type="match status" value="1"/>
</dbReference>
<dbReference type="PANTHER" id="PTHR24220:SF86">
    <property type="entry name" value="ABC TRANSPORTER ABCH.1"/>
    <property type="match status" value="1"/>
</dbReference>
<evidence type="ECO:0000313" key="5">
    <source>
        <dbReference type="EMBL" id="MFC5728580.1"/>
    </source>
</evidence>
<proteinExistence type="predicted"/>
<organism evidence="5 6">
    <name type="scientific">Nocardioides vastitatis</name>
    <dbReference type="NCBI Taxonomy" id="2568655"/>
    <lineage>
        <taxon>Bacteria</taxon>
        <taxon>Bacillati</taxon>
        <taxon>Actinomycetota</taxon>
        <taxon>Actinomycetes</taxon>
        <taxon>Propionibacteriales</taxon>
        <taxon>Nocardioidaceae</taxon>
        <taxon>Nocardioides</taxon>
    </lineage>
</organism>
<dbReference type="Gene3D" id="3.40.50.300">
    <property type="entry name" value="P-loop containing nucleotide triphosphate hydrolases"/>
    <property type="match status" value="1"/>
</dbReference>
<name>A0ABW0ZJB4_9ACTN</name>
<dbReference type="CDD" id="cd03255">
    <property type="entry name" value="ABC_MJ0796_LolCDE_FtsE"/>
    <property type="match status" value="1"/>
</dbReference>
<dbReference type="RefSeq" id="WP_240769838.1">
    <property type="nucleotide sequence ID" value="NZ_JBHSNS010000002.1"/>
</dbReference>
<evidence type="ECO:0000259" key="4">
    <source>
        <dbReference type="PROSITE" id="PS50893"/>
    </source>
</evidence>
<dbReference type="InterPro" id="IPR027417">
    <property type="entry name" value="P-loop_NTPase"/>
</dbReference>
<dbReference type="InterPro" id="IPR017911">
    <property type="entry name" value="MacB-like_ATP-bd"/>
</dbReference>
<keyword evidence="1" id="KW-0813">Transport</keyword>
<dbReference type="PROSITE" id="PS50893">
    <property type="entry name" value="ABC_TRANSPORTER_2"/>
    <property type="match status" value="1"/>
</dbReference>
<dbReference type="InterPro" id="IPR015854">
    <property type="entry name" value="ABC_transpr_LolD-like"/>
</dbReference>
<keyword evidence="6" id="KW-1185">Reference proteome</keyword>